<evidence type="ECO:0000256" key="4">
    <source>
        <dbReference type="ARBA" id="ARBA00022989"/>
    </source>
</evidence>
<evidence type="ECO:0000256" key="6">
    <source>
        <dbReference type="SAM" id="Phobius"/>
    </source>
</evidence>
<comment type="caution">
    <text evidence="7">The sequence shown here is derived from an EMBL/GenBank/DDBJ whole genome shotgun (WGS) entry which is preliminary data.</text>
</comment>
<dbReference type="GO" id="GO:0015171">
    <property type="term" value="F:amino acid transmembrane transporter activity"/>
    <property type="evidence" value="ECO:0007669"/>
    <property type="project" value="TreeGrafter"/>
</dbReference>
<evidence type="ECO:0000313" key="8">
    <source>
        <dbReference type="Proteomes" id="UP000778970"/>
    </source>
</evidence>
<feature type="transmembrane region" description="Helical" evidence="6">
    <location>
        <begin position="194"/>
        <end position="214"/>
    </location>
</feature>
<comment type="subcellular location">
    <subcellularLocation>
        <location evidence="1">Cell membrane</location>
        <topology evidence="1">Multi-pass membrane protein</topology>
    </subcellularLocation>
</comment>
<evidence type="ECO:0000256" key="3">
    <source>
        <dbReference type="ARBA" id="ARBA00022692"/>
    </source>
</evidence>
<gene>
    <name evidence="7" type="ORF">CKO21_03115</name>
</gene>
<reference evidence="7" key="2">
    <citation type="journal article" date="2020" name="Microorganisms">
        <title>Osmotic Adaptation and Compatible Solute Biosynthesis of Phototrophic Bacteria as Revealed from Genome Analyses.</title>
        <authorList>
            <person name="Imhoff J.F."/>
            <person name="Rahn T."/>
            <person name="Kunzel S."/>
            <person name="Keller A."/>
            <person name="Neulinger S.C."/>
        </authorList>
    </citation>
    <scope>NUCLEOTIDE SEQUENCE</scope>
    <source>
        <strain evidence="7">DSM 9154</strain>
    </source>
</reference>
<keyword evidence="8" id="KW-1185">Reference proteome</keyword>
<feature type="transmembrane region" description="Helical" evidence="6">
    <location>
        <begin position="40"/>
        <end position="57"/>
    </location>
</feature>
<reference evidence="7" key="1">
    <citation type="submission" date="2017-08" db="EMBL/GenBank/DDBJ databases">
        <authorList>
            <person name="Imhoff J.F."/>
            <person name="Rahn T."/>
            <person name="Kuenzel S."/>
            <person name="Neulinger S.C."/>
        </authorList>
    </citation>
    <scope>NUCLEOTIDE SEQUENCE</scope>
    <source>
        <strain evidence="7">DSM 9154</strain>
    </source>
</reference>
<dbReference type="AlphaFoldDB" id="A0A934QFX5"/>
<sequence length="219" mass="22945">MAEGLALVSGLGLFAVAALTPGPSNILIVETTIHRGQTAALFLAFGVSVGTCIWATATAAGTAALLAASSVYPVLVVVGATYLAKLAYDSFARAIASQPVTWRVPEISGQLDRGGDRRRPVRTRMLLKGVMTSLSNPKSALFWISVMSVAAKPDAAPWALTVFVGVCTVSALAIYGGFAVVFRTETVHTFLDRHRRVVFGVVGGLYLVFAGKVLTSGLF</sequence>
<dbReference type="PANTHER" id="PTHR30086:SF20">
    <property type="entry name" value="ARGININE EXPORTER PROTEIN ARGO-RELATED"/>
    <property type="match status" value="1"/>
</dbReference>
<dbReference type="Proteomes" id="UP000778970">
    <property type="component" value="Unassembled WGS sequence"/>
</dbReference>
<dbReference type="InterPro" id="IPR001123">
    <property type="entry name" value="LeuE-type"/>
</dbReference>
<feature type="transmembrane region" description="Helical" evidence="6">
    <location>
        <begin position="6"/>
        <end position="28"/>
    </location>
</feature>
<proteinExistence type="predicted"/>
<evidence type="ECO:0000256" key="5">
    <source>
        <dbReference type="ARBA" id="ARBA00023136"/>
    </source>
</evidence>
<feature type="transmembrane region" description="Helical" evidence="6">
    <location>
        <begin position="126"/>
        <end position="146"/>
    </location>
</feature>
<organism evidence="7 8">
    <name type="scientific">Rhodovibrio salinarum</name>
    <dbReference type="NCBI Taxonomy" id="1087"/>
    <lineage>
        <taxon>Bacteria</taxon>
        <taxon>Pseudomonadati</taxon>
        <taxon>Pseudomonadota</taxon>
        <taxon>Alphaproteobacteria</taxon>
        <taxon>Rhodospirillales</taxon>
        <taxon>Rhodovibrionaceae</taxon>
        <taxon>Rhodovibrio</taxon>
    </lineage>
</organism>
<keyword evidence="2" id="KW-1003">Cell membrane</keyword>
<evidence type="ECO:0000256" key="2">
    <source>
        <dbReference type="ARBA" id="ARBA00022475"/>
    </source>
</evidence>
<dbReference type="PANTHER" id="PTHR30086">
    <property type="entry name" value="ARGININE EXPORTER PROTEIN ARGO"/>
    <property type="match status" value="1"/>
</dbReference>
<keyword evidence="3 6" id="KW-0812">Transmembrane</keyword>
<dbReference type="EMBL" id="NRRE01000012">
    <property type="protein sequence ID" value="MBK1696231.1"/>
    <property type="molecule type" value="Genomic_DNA"/>
</dbReference>
<evidence type="ECO:0000313" key="7">
    <source>
        <dbReference type="EMBL" id="MBK1696231.1"/>
    </source>
</evidence>
<keyword evidence="5 6" id="KW-0472">Membrane</keyword>
<accession>A0A934QFX5</accession>
<name>A0A934QFX5_9PROT</name>
<protein>
    <submittedName>
        <fullName evidence="7">LysE family translocator</fullName>
    </submittedName>
</protein>
<feature type="transmembrane region" description="Helical" evidence="6">
    <location>
        <begin position="63"/>
        <end position="84"/>
    </location>
</feature>
<feature type="transmembrane region" description="Helical" evidence="6">
    <location>
        <begin position="158"/>
        <end position="182"/>
    </location>
</feature>
<dbReference type="RefSeq" id="WP_037256634.1">
    <property type="nucleotide sequence ID" value="NZ_NRRE01000012.1"/>
</dbReference>
<dbReference type="GO" id="GO:0005886">
    <property type="term" value="C:plasma membrane"/>
    <property type="evidence" value="ECO:0007669"/>
    <property type="project" value="UniProtKB-SubCell"/>
</dbReference>
<evidence type="ECO:0000256" key="1">
    <source>
        <dbReference type="ARBA" id="ARBA00004651"/>
    </source>
</evidence>
<dbReference type="Pfam" id="PF01810">
    <property type="entry name" value="LysE"/>
    <property type="match status" value="1"/>
</dbReference>
<keyword evidence="4 6" id="KW-1133">Transmembrane helix</keyword>